<gene>
    <name evidence="10" type="ORF">ANCCEY_02421</name>
</gene>
<evidence type="ECO:0000256" key="6">
    <source>
        <dbReference type="ARBA" id="ARBA00022989"/>
    </source>
</evidence>
<feature type="region of interest" description="Disordered" evidence="9">
    <location>
        <begin position="276"/>
        <end position="313"/>
    </location>
</feature>
<evidence type="ECO:0000256" key="8">
    <source>
        <dbReference type="PROSITE-ProRule" id="PRU00282"/>
    </source>
</evidence>
<dbReference type="GO" id="GO:0016020">
    <property type="term" value="C:membrane"/>
    <property type="evidence" value="ECO:0007669"/>
    <property type="project" value="UniProtKB-SubCell"/>
</dbReference>
<evidence type="ECO:0000256" key="5">
    <source>
        <dbReference type="ARBA" id="ARBA00022737"/>
    </source>
</evidence>
<keyword evidence="3" id="KW-0813">Transport</keyword>
<evidence type="ECO:0000256" key="1">
    <source>
        <dbReference type="ARBA" id="ARBA00004141"/>
    </source>
</evidence>
<name>A0A0D6M7R5_9BILA</name>
<feature type="compositionally biased region" description="Basic and acidic residues" evidence="9">
    <location>
        <begin position="281"/>
        <end position="291"/>
    </location>
</feature>
<organism evidence="10 11">
    <name type="scientific">Ancylostoma ceylanicum</name>
    <dbReference type="NCBI Taxonomy" id="53326"/>
    <lineage>
        <taxon>Eukaryota</taxon>
        <taxon>Metazoa</taxon>
        <taxon>Ecdysozoa</taxon>
        <taxon>Nematoda</taxon>
        <taxon>Chromadorea</taxon>
        <taxon>Rhabditida</taxon>
        <taxon>Rhabditina</taxon>
        <taxon>Rhabditomorpha</taxon>
        <taxon>Strongyloidea</taxon>
        <taxon>Ancylostomatidae</taxon>
        <taxon>Ancylostomatinae</taxon>
        <taxon>Ancylostoma</taxon>
    </lineage>
</organism>
<reference evidence="10 11" key="1">
    <citation type="submission" date="2013-05" db="EMBL/GenBank/DDBJ databases">
        <title>Draft genome of the parasitic nematode Anyclostoma ceylanicum.</title>
        <authorList>
            <person name="Mitreva M."/>
        </authorList>
    </citation>
    <scope>NUCLEOTIDE SEQUENCE [LARGE SCALE GENOMIC DNA]</scope>
</reference>
<protein>
    <submittedName>
        <fullName evidence="10">Uncharacterized protein</fullName>
    </submittedName>
</protein>
<evidence type="ECO:0000256" key="2">
    <source>
        <dbReference type="ARBA" id="ARBA00006375"/>
    </source>
</evidence>
<dbReference type="EMBL" id="KE124811">
    <property type="protein sequence ID" value="EPB78461.1"/>
    <property type="molecule type" value="Genomic_DNA"/>
</dbReference>
<evidence type="ECO:0000313" key="10">
    <source>
        <dbReference type="EMBL" id="EPB78461.1"/>
    </source>
</evidence>
<dbReference type="Proteomes" id="UP000054495">
    <property type="component" value="Unassembled WGS sequence"/>
</dbReference>
<keyword evidence="4 8" id="KW-0812">Transmembrane</keyword>
<proteinExistence type="inferred from homology"/>
<evidence type="ECO:0000256" key="3">
    <source>
        <dbReference type="ARBA" id="ARBA00022448"/>
    </source>
</evidence>
<dbReference type="PROSITE" id="PS50920">
    <property type="entry name" value="SOLCAR"/>
    <property type="match status" value="1"/>
</dbReference>
<dbReference type="InterPro" id="IPR023395">
    <property type="entry name" value="MCP_dom_sf"/>
</dbReference>
<feature type="repeat" description="Solcar" evidence="8">
    <location>
        <begin position="1"/>
        <end position="47"/>
    </location>
</feature>
<dbReference type="SUPFAM" id="SSF103506">
    <property type="entry name" value="Mitochondrial carrier"/>
    <property type="match status" value="1"/>
</dbReference>
<comment type="subcellular location">
    <subcellularLocation>
        <location evidence="1">Membrane</location>
        <topology evidence="1">Multi-pass membrane protein</topology>
    </subcellularLocation>
</comment>
<dbReference type="Gene3D" id="1.50.40.10">
    <property type="entry name" value="Mitochondrial carrier domain"/>
    <property type="match status" value="1"/>
</dbReference>
<evidence type="ECO:0000256" key="4">
    <source>
        <dbReference type="ARBA" id="ARBA00022692"/>
    </source>
</evidence>
<keyword evidence="5" id="KW-0677">Repeat</keyword>
<keyword evidence="11" id="KW-1185">Reference proteome</keyword>
<accession>A0A0D6M7R5</accession>
<evidence type="ECO:0000256" key="7">
    <source>
        <dbReference type="ARBA" id="ARBA00023136"/>
    </source>
</evidence>
<comment type="similarity">
    <text evidence="2">Belongs to the mitochondrial carrier (TC 2.A.29) family.</text>
</comment>
<keyword evidence="6" id="KW-1133">Transmembrane helix</keyword>
<evidence type="ECO:0000256" key="9">
    <source>
        <dbReference type="SAM" id="MobiDB-lite"/>
    </source>
</evidence>
<sequence>MTMGQVAVELNRSDGVLSFYSAISASLLPQLTYSTARFRMYEALKKQSPSDQPLPFYQKALLAGFSGACGGFVGTPGDLVNITMQNDVKLPVAERRNYKHALYEREAVQEAEAETKRNAAVDDAAMHKMRNAFFNLQDKRTEKTYKAIMAQVTRHAEDMKALLTQITRYGVDNTTLLDQLKKQAEELMKRLWSESQGSLQTRILRIVVTSARKVTVLAEVATKGKCRAPMRPEEFTNTIKRKSEVEMIIAICKDALEGRDRWKPISSPFAARAQSSGQRYYDVRGDEERAHETRRRRPSDEDMYYQNISKTSH</sequence>
<keyword evidence="7 8" id="KW-0472">Membrane</keyword>
<dbReference type="InterPro" id="IPR018108">
    <property type="entry name" value="MCP_transmembrane"/>
</dbReference>
<dbReference type="InterPro" id="IPR050391">
    <property type="entry name" value="Mito_Metabolite_Transporter"/>
</dbReference>
<evidence type="ECO:0000313" key="11">
    <source>
        <dbReference type="Proteomes" id="UP000054495"/>
    </source>
</evidence>
<dbReference type="PANTHER" id="PTHR45618">
    <property type="entry name" value="MITOCHONDRIAL DICARBOXYLATE CARRIER-RELATED"/>
    <property type="match status" value="1"/>
</dbReference>
<dbReference type="AlphaFoldDB" id="A0A0D6M7R5"/>